<dbReference type="NCBIfam" id="TIGR00556">
    <property type="entry name" value="pantethn_trn"/>
    <property type="match status" value="1"/>
</dbReference>
<sequence length="126" mass="14178">MIYGVGTDIIEVARVEQQIKNNEGFKEKIFTSKEIEYCETKKNRSQNYAARFAAKEAFFKAIGTGWRGGLRYCEIEIMNDKLGKPGIVLHGKTKEYIANKGKFNINVSMSHVKTVAIATVILEAID</sequence>
<feature type="domain" description="4'-phosphopantetheinyl transferase" evidence="9">
    <location>
        <begin position="4"/>
        <end position="101"/>
    </location>
</feature>
<dbReference type="Proteomes" id="UP000179266">
    <property type="component" value="Unassembled WGS sequence"/>
</dbReference>
<keyword evidence="6 8" id="KW-0443">Lipid metabolism</keyword>
<keyword evidence="4 8" id="KW-0276">Fatty acid metabolism</keyword>
<dbReference type="InterPro" id="IPR002582">
    <property type="entry name" value="ACPS"/>
</dbReference>
<evidence type="ECO:0000256" key="5">
    <source>
        <dbReference type="ARBA" id="ARBA00022842"/>
    </source>
</evidence>
<evidence type="ECO:0000256" key="6">
    <source>
        <dbReference type="ARBA" id="ARBA00023098"/>
    </source>
</evidence>
<keyword evidence="8" id="KW-0963">Cytoplasm</keyword>
<dbReference type="GO" id="GO:0006633">
    <property type="term" value="P:fatty acid biosynthetic process"/>
    <property type="evidence" value="ECO:0007669"/>
    <property type="project" value="UniProtKB-UniRule"/>
</dbReference>
<evidence type="ECO:0000256" key="3">
    <source>
        <dbReference type="ARBA" id="ARBA00022723"/>
    </source>
</evidence>
<evidence type="ECO:0000256" key="2">
    <source>
        <dbReference type="ARBA" id="ARBA00022679"/>
    </source>
</evidence>
<evidence type="ECO:0000259" key="9">
    <source>
        <dbReference type="Pfam" id="PF01648"/>
    </source>
</evidence>
<dbReference type="GO" id="GO:0005737">
    <property type="term" value="C:cytoplasm"/>
    <property type="evidence" value="ECO:0007669"/>
    <property type="project" value="UniProtKB-SubCell"/>
</dbReference>
<dbReference type="Gene3D" id="3.90.470.20">
    <property type="entry name" value="4'-phosphopantetheinyl transferase domain"/>
    <property type="match status" value="1"/>
</dbReference>
<dbReference type="GO" id="GO:0008897">
    <property type="term" value="F:holo-[acyl-carrier-protein] synthase activity"/>
    <property type="evidence" value="ECO:0007669"/>
    <property type="project" value="UniProtKB-UniRule"/>
</dbReference>
<evidence type="ECO:0000313" key="11">
    <source>
        <dbReference type="Proteomes" id="UP000179266"/>
    </source>
</evidence>
<comment type="cofactor">
    <cofactor evidence="8">
        <name>Mg(2+)</name>
        <dbReference type="ChEBI" id="CHEBI:18420"/>
    </cofactor>
</comment>
<comment type="caution">
    <text evidence="10">The sequence shown here is derived from an EMBL/GenBank/DDBJ whole genome shotgun (WGS) entry which is preliminary data.</text>
</comment>
<keyword evidence="7 8" id="KW-0275">Fatty acid biosynthesis</keyword>
<reference evidence="10 11" key="1">
    <citation type="journal article" date="2016" name="Nat. Commun.">
        <title>Thousands of microbial genomes shed light on interconnected biogeochemical processes in an aquifer system.</title>
        <authorList>
            <person name="Anantharaman K."/>
            <person name="Brown C.T."/>
            <person name="Hug L.A."/>
            <person name="Sharon I."/>
            <person name="Castelle C.J."/>
            <person name="Probst A.J."/>
            <person name="Thomas B.C."/>
            <person name="Singh A."/>
            <person name="Wilkins M.J."/>
            <person name="Karaoz U."/>
            <person name="Brodie E.L."/>
            <person name="Williams K.H."/>
            <person name="Hubbard S.S."/>
            <person name="Banfield J.F."/>
        </authorList>
    </citation>
    <scope>NUCLEOTIDE SEQUENCE [LARGE SCALE GENOMIC DNA]</scope>
</reference>
<comment type="subcellular location">
    <subcellularLocation>
        <location evidence="8">Cytoplasm</location>
    </subcellularLocation>
</comment>
<evidence type="ECO:0000256" key="7">
    <source>
        <dbReference type="ARBA" id="ARBA00023160"/>
    </source>
</evidence>
<dbReference type="SUPFAM" id="SSF56214">
    <property type="entry name" value="4'-phosphopantetheinyl transferase"/>
    <property type="match status" value="1"/>
</dbReference>
<keyword evidence="5 8" id="KW-0460">Magnesium</keyword>
<evidence type="ECO:0000256" key="1">
    <source>
        <dbReference type="ARBA" id="ARBA00022516"/>
    </source>
</evidence>
<keyword evidence="1 8" id="KW-0444">Lipid biosynthesis</keyword>
<dbReference type="EMBL" id="MGDD01000191">
    <property type="protein sequence ID" value="OGL45183.1"/>
    <property type="molecule type" value="Genomic_DNA"/>
</dbReference>
<dbReference type="InterPro" id="IPR037143">
    <property type="entry name" value="4-PPantetheinyl_Trfase_dom_sf"/>
</dbReference>
<dbReference type="GO" id="GO:0000287">
    <property type="term" value="F:magnesium ion binding"/>
    <property type="evidence" value="ECO:0007669"/>
    <property type="project" value="UniProtKB-UniRule"/>
</dbReference>
<feature type="binding site" evidence="8">
    <location>
        <position position="56"/>
    </location>
    <ligand>
        <name>Mg(2+)</name>
        <dbReference type="ChEBI" id="CHEBI:18420"/>
    </ligand>
</feature>
<dbReference type="InterPro" id="IPR008278">
    <property type="entry name" value="4-PPantetheinyl_Trfase_dom"/>
</dbReference>
<evidence type="ECO:0000256" key="8">
    <source>
        <dbReference type="HAMAP-Rule" id="MF_00101"/>
    </source>
</evidence>
<protein>
    <recommendedName>
        <fullName evidence="8">Holo-[acyl-carrier-protein] synthase</fullName>
        <shortName evidence="8">Holo-ACP synthase</shortName>
        <ecNumber evidence="8">2.7.8.7</ecNumber>
    </recommendedName>
    <alternativeName>
        <fullName evidence="8">4'-phosphopantetheinyl transferase AcpS</fullName>
    </alternativeName>
</protein>
<dbReference type="Pfam" id="PF01648">
    <property type="entry name" value="ACPS"/>
    <property type="match status" value="1"/>
</dbReference>
<keyword evidence="2 8" id="KW-0808">Transferase</keyword>
<comment type="function">
    <text evidence="8">Transfers the 4'-phosphopantetheine moiety from coenzyme A to a Ser of acyl-carrier-protein.</text>
</comment>
<comment type="similarity">
    <text evidence="8">Belongs to the P-Pant transferase superfamily. AcpS family.</text>
</comment>
<proteinExistence type="inferred from homology"/>
<dbReference type="HAMAP" id="MF_00101">
    <property type="entry name" value="AcpS"/>
    <property type="match status" value="1"/>
</dbReference>
<dbReference type="AlphaFoldDB" id="A0A1F7RUJ1"/>
<dbReference type="NCBIfam" id="TIGR00516">
    <property type="entry name" value="acpS"/>
    <property type="match status" value="1"/>
</dbReference>
<accession>A0A1F7RUJ1</accession>
<name>A0A1F7RUJ1_9BACT</name>
<dbReference type="EC" id="2.7.8.7" evidence="8"/>
<gene>
    <name evidence="8" type="primary">acpS</name>
    <name evidence="10" type="ORF">A2161_17875</name>
</gene>
<keyword evidence="3 8" id="KW-0479">Metal-binding</keyword>
<dbReference type="InterPro" id="IPR004568">
    <property type="entry name" value="Ppantetheine-prot_Trfase_dom"/>
</dbReference>
<comment type="catalytic activity">
    <reaction evidence="8">
        <text>apo-[ACP] + CoA = holo-[ACP] + adenosine 3',5'-bisphosphate + H(+)</text>
        <dbReference type="Rhea" id="RHEA:12068"/>
        <dbReference type="Rhea" id="RHEA-COMP:9685"/>
        <dbReference type="Rhea" id="RHEA-COMP:9690"/>
        <dbReference type="ChEBI" id="CHEBI:15378"/>
        <dbReference type="ChEBI" id="CHEBI:29999"/>
        <dbReference type="ChEBI" id="CHEBI:57287"/>
        <dbReference type="ChEBI" id="CHEBI:58343"/>
        <dbReference type="ChEBI" id="CHEBI:64479"/>
        <dbReference type="EC" id="2.7.8.7"/>
    </reaction>
</comment>
<evidence type="ECO:0000313" key="10">
    <source>
        <dbReference type="EMBL" id="OGL45183.1"/>
    </source>
</evidence>
<evidence type="ECO:0000256" key="4">
    <source>
        <dbReference type="ARBA" id="ARBA00022832"/>
    </source>
</evidence>
<organism evidence="10 11">
    <name type="scientific">Candidatus Schekmanbacteria bacterium RBG_13_48_7</name>
    <dbReference type="NCBI Taxonomy" id="1817878"/>
    <lineage>
        <taxon>Bacteria</taxon>
        <taxon>Candidatus Schekmaniibacteriota</taxon>
    </lineage>
</organism>
<feature type="binding site" evidence="8">
    <location>
        <position position="8"/>
    </location>
    <ligand>
        <name>Mg(2+)</name>
        <dbReference type="ChEBI" id="CHEBI:18420"/>
    </ligand>
</feature>